<keyword evidence="1" id="KW-0175">Coiled coil</keyword>
<feature type="compositionally biased region" description="Acidic residues" evidence="2">
    <location>
        <begin position="74"/>
        <end position="83"/>
    </location>
</feature>
<feature type="region of interest" description="Disordered" evidence="2">
    <location>
        <begin position="46"/>
        <end position="121"/>
    </location>
</feature>
<evidence type="ECO:0000256" key="2">
    <source>
        <dbReference type="SAM" id="MobiDB-lite"/>
    </source>
</evidence>
<sequence>MARQMEARLHNLELKLKQQQSFSEELQNQNHLMFLEQNELKQQNSKLRVKVGTYKRRTIPPPPFMSRTTHESDSDTNSEGEVDPIEHTPVSQGRWVHPNFSIRSVHNEKSPSPEPAKPVGTILKKAAFKPKRLNVYEGN</sequence>
<dbReference type="AlphaFoldDB" id="A0A8J1UEU6"/>
<protein>
    <submittedName>
        <fullName evidence="3">Uncharacterized protein</fullName>
    </submittedName>
</protein>
<dbReference type="Proteomes" id="UP000749559">
    <property type="component" value="Unassembled WGS sequence"/>
</dbReference>
<accession>A0A8J1UEU6</accession>
<name>A0A8J1UEU6_OWEFU</name>
<dbReference type="EMBL" id="CAIIXF020000004">
    <property type="protein sequence ID" value="CAH1780927.1"/>
    <property type="molecule type" value="Genomic_DNA"/>
</dbReference>
<proteinExistence type="predicted"/>
<evidence type="ECO:0000256" key="1">
    <source>
        <dbReference type="SAM" id="Coils"/>
    </source>
</evidence>
<gene>
    <name evidence="3" type="ORF">OFUS_LOCUS7560</name>
</gene>
<evidence type="ECO:0000313" key="4">
    <source>
        <dbReference type="Proteomes" id="UP000749559"/>
    </source>
</evidence>
<comment type="caution">
    <text evidence="3">The sequence shown here is derived from an EMBL/GenBank/DDBJ whole genome shotgun (WGS) entry which is preliminary data.</text>
</comment>
<organism evidence="3 4">
    <name type="scientific">Owenia fusiformis</name>
    <name type="common">Polychaete worm</name>
    <dbReference type="NCBI Taxonomy" id="6347"/>
    <lineage>
        <taxon>Eukaryota</taxon>
        <taxon>Metazoa</taxon>
        <taxon>Spiralia</taxon>
        <taxon>Lophotrochozoa</taxon>
        <taxon>Annelida</taxon>
        <taxon>Polychaeta</taxon>
        <taxon>Sedentaria</taxon>
        <taxon>Canalipalpata</taxon>
        <taxon>Sabellida</taxon>
        <taxon>Oweniida</taxon>
        <taxon>Oweniidae</taxon>
        <taxon>Owenia</taxon>
    </lineage>
</organism>
<evidence type="ECO:0000313" key="3">
    <source>
        <dbReference type="EMBL" id="CAH1780927.1"/>
    </source>
</evidence>
<reference evidence="3" key="1">
    <citation type="submission" date="2022-03" db="EMBL/GenBank/DDBJ databases">
        <authorList>
            <person name="Martin C."/>
        </authorList>
    </citation>
    <scope>NUCLEOTIDE SEQUENCE</scope>
</reference>
<keyword evidence="4" id="KW-1185">Reference proteome</keyword>
<feature type="compositionally biased region" description="Basic residues" evidence="2">
    <location>
        <begin position="47"/>
        <end position="58"/>
    </location>
</feature>
<feature type="coiled-coil region" evidence="1">
    <location>
        <begin position="2"/>
        <end position="29"/>
    </location>
</feature>